<proteinExistence type="predicted"/>
<reference evidence="2 3" key="1">
    <citation type="submission" date="2021-11" db="EMBL/GenBank/DDBJ databases">
        <authorList>
            <person name="Lee D.-H."/>
            <person name="Kim S.-B."/>
        </authorList>
    </citation>
    <scope>NUCLEOTIDE SEQUENCE [LARGE SCALE GENOMIC DNA]</scope>
    <source>
        <strain evidence="2 3">KCTC 52223</strain>
    </source>
</reference>
<organism evidence="2 3">
    <name type="scientific">Reyranella aquatilis</name>
    <dbReference type="NCBI Taxonomy" id="2035356"/>
    <lineage>
        <taxon>Bacteria</taxon>
        <taxon>Pseudomonadati</taxon>
        <taxon>Pseudomonadota</taxon>
        <taxon>Alphaproteobacteria</taxon>
        <taxon>Hyphomicrobiales</taxon>
        <taxon>Reyranellaceae</taxon>
        <taxon>Reyranella</taxon>
    </lineage>
</organism>
<keyword evidence="2" id="KW-0255">Endonuclease</keyword>
<dbReference type="InterPro" id="IPR048301">
    <property type="entry name" value="NucS_C"/>
</dbReference>
<dbReference type="RefSeq" id="WP_230550726.1">
    <property type="nucleotide sequence ID" value="NZ_JAJISD010000004.1"/>
</dbReference>
<keyword evidence="2" id="KW-0378">Hydrolase</keyword>
<evidence type="ECO:0000313" key="2">
    <source>
        <dbReference type="EMBL" id="MCC8429527.1"/>
    </source>
</evidence>
<name>A0ABS8KTW9_9HYPH</name>
<protein>
    <submittedName>
        <fullName evidence="2">Endonuclease NucS</fullName>
    </submittedName>
</protein>
<dbReference type="GO" id="GO:0004519">
    <property type="term" value="F:endonuclease activity"/>
    <property type="evidence" value="ECO:0007669"/>
    <property type="project" value="UniProtKB-KW"/>
</dbReference>
<keyword evidence="2" id="KW-0540">Nuclease</keyword>
<gene>
    <name evidence="2" type="ORF">LJ725_11155</name>
</gene>
<dbReference type="InterPro" id="IPR011856">
    <property type="entry name" value="tRNA_endonuc-like_dom_sf"/>
</dbReference>
<feature type="domain" description="Endonuclease NucS C-terminal" evidence="1">
    <location>
        <begin position="25"/>
        <end position="92"/>
    </location>
</feature>
<dbReference type="Proteomes" id="UP001198862">
    <property type="component" value="Unassembled WGS sequence"/>
</dbReference>
<keyword evidence="3" id="KW-1185">Reference proteome</keyword>
<sequence>MAVRQAIWKVGGAPSPLPVSSLPSEKALEEMIVAAPAILDDQWMLVGRQITTKFGGIIDLLALAPDGSLVLIELKRNRTPREVVAQALDYASFVSSLKSEDLATIYSAFAPDKDLATDFRSRFGTDLDEDTLNGSHQIVVVAAELDDSTERIVAYLGDRGIPINVLFFQVFADGDARLLSRAWLRDTVETQANAVTAASGTSEHWNGEYYVNFGQSNTRAWSEAVEYGFVSAGGGSWYSGALKRLSPGDRIWVKAPSYGFVGVGRVMGTAARANDFLLPTAAGDRPALEVLKAGTYHREYADDPEKSEYFIPVKWLGTVPLEKAVNEVGLFGNQNTVAQPASPKWRHTIERLKQVFSHWDAPAS</sequence>
<evidence type="ECO:0000259" key="1">
    <source>
        <dbReference type="Pfam" id="PF01939"/>
    </source>
</evidence>
<dbReference type="Pfam" id="PF01939">
    <property type="entry name" value="NucS_C"/>
    <property type="match status" value="1"/>
</dbReference>
<dbReference type="EMBL" id="JAJISD010000004">
    <property type="protein sequence ID" value="MCC8429527.1"/>
    <property type="molecule type" value="Genomic_DNA"/>
</dbReference>
<comment type="caution">
    <text evidence="2">The sequence shown here is derived from an EMBL/GenBank/DDBJ whole genome shotgun (WGS) entry which is preliminary data.</text>
</comment>
<dbReference type="Gene3D" id="3.40.1350.10">
    <property type="match status" value="1"/>
</dbReference>
<evidence type="ECO:0000313" key="3">
    <source>
        <dbReference type="Proteomes" id="UP001198862"/>
    </source>
</evidence>
<accession>A0ABS8KTW9</accession>